<dbReference type="Proteomes" id="UP000319931">
    <property type="component" value="Unassembled WGS sequence"/>
</dbReference>
<dbReference type="EMBL" id="RCZC01000008">
    <property type="protein sequence ID" value="TPG49171.1"/>
    <property type="molecule type" value="Genomic_DNA"/>
</dbReference>
<dbReference type="OrthoDB" id="7585688at2"/>
<comment type="caution">
    <text evidence="1">The sequence shown here is derived from an EMBL/GenBank/DDBJ whole genome shotgun (WGS) entry which is preliminary data.</text>
</comment>
<accession>A0A502FID5</accession>
<keyword evidence="2" id="KW-1185">Reference proteome</keyword>
<name>A0A502FID5_9SPHN</name>
<reference evidence="1 2" key="1">
    <citation type="journal article" date="2019" name="Environ. Microbiol.">
        <title>Species interactions and distinct microbial communities in high Arctic permafrost affected cryosols are associated with the CH4 and CO2 gas fluxes.</title>
        <authorList>
            <person name="Altshuler I."/>
            <person name="Hamel J."/>
            <person name="Turney S."/>
            <person name="Magnuson E."/>
            <person name="Levesque R."/>
            <person name="Greer C."/>
            <person name="Whyte L.G."/>
        </authorList>
    </citation>
    <scope>NUCLEOTIDE SEQUENCE [LARGE SCALE GENOMIC DNA]</scope>
    <source>
        <strain evidence="1 2">E6.1</strain>
    </source>
</reference>
<proteinExistence type="predicted"/>
<sequence length="114" mass="11771">MLAAGFACAPVVVFAQSAPAPAPTASTDTIRLTDEQRLAILDHTTPESAAAARGEMPESERKTLGIHGEVGAMIGSNGARALYGVAQVPLGDNAAATVSFESSRFGYPRQSGRR</sequence>
<dbReference type="AlphaFoldDB" id="A0A502FID5"/>
<evidence type="ECO:0000313" key="1">
    <source>
        <dbReference type="EMBL" id="TPG49171.1"/>
    </source>
</evidence>
<protein>
    <submittedName>
        <fullName evidence="1">Uncharacterized protein</fullName>
    </submittedName>
</protein>
<evidence type="ECO:0000313" key="2">
    <source>
        <dbReference type="Proteomes" id="UP000319931"/>
    </source>
</evidence>
<organism evidence="1 2">
    <name type="scientific">Sphingomonas glacialis</name>
    <dbReference type="NCBI Taxonomy" id="658225"/>
    <lineage>
        <taxon>Bacteria</taxon>
        <taxon>Pseudomonadati</taxon>
        <taxon>Pseudomonadota</taxon>
        <taxon>Alphaproteobacteria</taxon>
        <taxon>Sphingomonadales</taxon>
        <taxon>Sphingomonadaceae</taxon>
        <taxon>Sphingomonas</taxon>
    </lineage>
</organism>
<gene>
    <name evidence="1" type="ORF">EAH76_19750</name>
</gene>